<dbReference type="PROSITE" id="PS50191">
    <property type="entry name" value="CRAL_TRIO"/>
    <property type="match status" value="1"/>
</dbReference>
<dbReference type="CDD" id="cd00170">
    <property type="entry name" value="SEC14"/>
    <property type="match status" value="1"/>
</dbReference>
<dbReference type="PANTHER" id="PTHR45657">
    <property type="entry name" value="CRAL-TRIO DOMAIN-CONTAINING PROTEIN YKL091C-RELATED"/>
    <property type="match status" value="1"/>
</dbReference>
<feature type="domain" description="CRAL-TRIO" evidence="1">
    <location>
        <begin position="93"/>
        <end position="288"/>
    </location>
</feature>
<gene>
    <name evidence="2" type="ORF">BP00DRAFT_472042</name>
</gene>
<evidence type="ECO:0000259" key="1">
    <source>
        <dbReference type="PROSITE" id="PS50191"/>
    </source>
</evidence>
<dbReference type="SMART" id="SM01100">
    <property type="entry name" value="CRAL_TRIO_N"/>
    <property type="match status" value="1"/>
</dbReference>
<dbReference type="InterPro" id="IPR051026">
    <property type="entry name" value="PI/PC_transfer"/>
</dbReference>
<dbReference type="AlphaFoldDB" id="A0A2V5I7R8"/>
<dbReference type="PANTHER" id="PTHR45657:SF20">
    <property type="entry name" value="CRAL_TRIO DOMAIN PROTEIN (AFU_ORTHOLOGUE AFUA_5G00680)"/>
    <property type="match status" value="1"/>
</dbReference>
<dbReference type="Gene3D" id="3.40.525.10">
    <property type="entry name" value="CRAL-TRIO lipid binding domain"/>
    <property type="match status" value="1"/>
</dbReference>
<evidence type="ECO:0000313" key="3">
    <source>
        <dbReference type="Proteomes" id="UP000248817"/>
    </source>
</evidence>
<proteinExistence type="predicted"/>
<dbReference type="Pfam" id="PF00650">
    <property type="entry name" value="CRAL_TRIO"/>
    <property type="match status" value="1"/>
</dbReference>
<dbReference type="EMBL" id="KZ825490">
    <property type="protein sequence ID" value="PYI32729.1"/>
    <property type="molecule type" value="Genomic_DNA"/>
</dbReference>
<protein>
    <submittedName>
        <fullName evidence="2">CRAL/TRIO domain-containing protein</fullName>
    </submittedName>
</protein>
<dbReference type="InterPro" id="IPR036865">
    <property type="entry name" value="CRAL-TRIO_dom_sf"/>
</dbReference>
<name>A0A2V5I7R8_9EURO</name>
<organism evidence="2 3">
    <name type="scientific">Aspergillus indologenus CBS 114.80</name>
    <dbReference type="NCBI Taxonomy" id="1450541"/>
    <lineage>
        <taxon>Eukaryota</taxon>
        <taxon>Fungi</taxon>
        <taxon>Dikarya</taxon>
        <taxon>Ascomycota</taxon>
        <taxon>Pezizomycotina</taxon>
        <taxon>Eurotiomycetes</taxon>
        <taxon>Eurotiomycetidae</taxon>
        <taxon>Eurotiales</taxon>
        <taxon>Aspergillaceae</taxon>
        <taxon>Aspergillus</taxon>
        <taxon>Aspergillus subgen. Circumdati</taxon>
    </lineage>
</organism>
<dbReference type="Gene3D" id="1.10.8.20">
    <property type="entry name" value="N-terminal domain of phosphatidylinositol transfer protein sec14p"/>
    <property type="match status" value="1"/>
</dbReference>
<dbReference type="InterPro" id="IPR001251">
    <property type="entry name" value="CRAL-TRIO_dom"/>
</dbReference>
<reference evidence="2 3" key="1">
    <citation type="submission" date="2018-02" db="EMBL/GenBank/DDBJ databases">
        <title>The genomes of Aspergillus section Nigri reveals drivers in fungal speciation.</title>
        <authorList>
            <consortium name="DOE Joint Genome Institute"/>
            <person name="Vesth T.C."/>
            <person name="Nybo J."/>
            <person name="Theobald S."/>
            <person name="Brandl J."/>
            <person name="Frisvad J.C."/>
            <person name="Nielsen K.F."/>
            <person name="Lyhne E.K."/>
            <person name="Kogle M.E."/>
            <person name="Kuo A."/>
            <person name="Riley R."/>
            <person name="Clum A."/>
            <person name="Nolan M."/>
            <person name="Lipzen A."/>
            <person name="Salamov A."/>
            <person name="Henrissat B."/>
            <person name="Wiebenga A."/>
            <person name="De vries R.P."/>
            <person name="Grigoriev I.V."/>
            <person name="Mortensen U.H."/>
            <person name="Andersen M.R."/>
            <person name="Baker S.E."/>
        </authorList>
    </citation>
    <scope>NUCLEOTIDE SEQUENCE [LARGE SCALE GENOMIC DNA]</scope>
    <source>
        <strain evidence="2 3">CBS 114.80</strain>
    </source>
</reference>
<dbReference type="InterPro" id="IPR036273">
    <property type="entry name" value="CRAL/TRIO_N_dom_sf"/>
</dbReference>
<sequence length="345" mass="37809">MPSLAPDTAPPETDAAALASFKALCAERGLLDRPQGLQAGDVVDGLTDDLTLLRFLQARKNDPPSALQQYESASRFRADKSIVEVYNTISIDDYEATRKLYPHWTGRRTRTHLPILFLDVAHLHTDAMQHWRHTRALTDQAAPDMAQRAGAFFDTLTRFILPLCTAAAGTPVTKSIYLVDARALSLKQAWNLREFAKEISWILATCYPETIETIFVGSLVRGPANRAQVCNAPSYFGTIWGVMKKFVDPVTAAKLVILTEAQVLPALEGLVEHESIPLQCGGGFEVVHGMRPDLDAGLLEVLGKERPVMLPEGPLKWREDGEGRRVLVATGSTASGGREEVVAVL</sequence>
<accession>A0A2V5I7R8</accession>
<dbReference type="SUPFAM" id="SSF46938">
    <property type="entry name" value="CRAL/TRIO N-terminal domain"/>
    <property type="match status" value="1"/>
</dbReference>
<dbReference type="SUPFAM" id="SSF52087">
    <property type="entry name" value="CRAL/TRIO domain"/>
    <property type="match status" value="1"/>
</dbReference>
<keyword evidence="3" id="KW-1185">Reference proteome</keyword>
<dbReference type="InterPro" id="IPR011074">
    <property type="entry name" value="CRAL/TRIO_N_dom"/>
</dbReference>
<dbReference type="Proteomes" id="UP000248817">
    <property type="component" value="Unassembled WGS sequence"/>
</dbReference>
<evidence type="ECO:0000313" key="2">
    <source>
        <dbReference type="EMBL" id="PYI32729.1"/>
    </source>
</evidence>